<protein>
    <submittedName>
        <fullName evidence="5">S-adenosyl-L-methionine-dependent methyltransferase</fullName>
    </submittedName>
</protein>
<evidence type="ECO:0000313" key="6">
    <source>
        <dbReference type="Proteomes" id="UP000245946"/>
    </source>
</evidence>
<dbReference type="Proteomes" id="UP000245946">
    <property type="component" value="Unassembled WGS sequence"/>
</dbReference>
<feature type="compositionally biased region" description="Basic and acidic residues" evidence="3">
    <location>
        <begin position="369"/>
        <end position="381"/>
    </location>
</feature>
<sequence length="381" mass="41266">MSLPTSALASVRRAGLRRASLFAVPPRSRAASSAAPTPSPNPAPGPPRPNAPFVIFDRAAKATQRSRAALRRPVDAQGQPTGAAGEASRETDYVKRLVAESVAERVLDIKKDLPVIVELGAGAGFLRHYLDPEASGCKKIIMCDPSREALHRDEHLDADGKFEIERRIVDEENLPFEENSLDCIVSIGALHWTNDLPGALVQIQRALKPDGVFIGALHGGDTLFELRTSLQLAEQEREGGISPRISPMTDTRDMSNLLSRAGFAIPTVDTDEVEIQYPSIFELMHDLRDMGESNAVINRRGTLQRDTLIAASAIYQAMHGSEDGTVPATFATIYCIGWKPAASQMKPLKRGSASHSMKDALAADSQQEVGKDERDSGDGKR</sequence>
<evidence type="ECO:0000256" key="3">
    <source>
        <dbReference type="SAM" id="MobiDB-lite"/>
    </source>
</evidence>
<dbReference type="EMBL" id="KZ819284">
    <property type="protein sequence ID" value="PWO01004.1"/>
    <property type="molecule type" value="Genomic_DNA"/>
</dbReference>
<dbReference type="RefSeq" id="XP_025601282.1">
    <property type="nucleotide sequence ID" value="XM_025741496.1"/>
</dbReference>
<feature type="region of interest" description="Disordered" evidence="3">
    <location>
        <begin position="346"/>
        <end position="381"/>
    </location>
</feature>
<feature type="region of interest" description="Disordered" evidence="3">
    <location>
        <begin position="66"/>
        <end position="90"/>
    </location>
</feature>
<accession>A0A316ZL11</accession>
<feature type="region of interest" description="Disordered" evidence="3">
    <location>
        <begin position="22"/>
        <end position="53"/>
    </location>
</feature>
<reference evidence="5 6" key="1">
    <citation type="journal article" date="2018" name="Mol. Biol. Evol.">
        <title>Broad Genomic Sampling Reveals a Smut Pathogenic Ancestry of the Fungal Clade Ustilaginomycotina.</title>
        <authorList>
            <person name="Kijpornyongpan T."/>
            <person name="Mondo S.J."/>
            <person name="Barry K."/>
            <person name="Sandor L."/>
            <person name="Lee J."/>
            <person name="Lipzen A."/>
            <person name="Pangilinan J."/>
            <person name="LaButti K."/>
            <person name="Hainaut M."/>
            <person name="Henrissat B."/>
            <person name="Grigoriev I.V."/>
            <person name="Spatafora J.W."/>
            <person name="Aime M.C."/>
        </authorList>
    </citation>
    <scope>NUCLEOTIDE SEQUENCE [LARGE SCALE GENOMIC DNA]</scope>
    <source>
        <strain evidence="5 6">MCA 4186</strain>
    </source>
</reference>
<dbReference type="GO" id="GO:0032981">
    <property type="term" value="P:mitochondrial respiratory chain complex I assembly"/>
    <property type="evidence" value="ECO:0007669"/>
    <property type="project" value="TreeGrafter"/>
</dbReference>
<evidence type="ECO:0000256" key="1">
    <source>
        <dbReference type="ARBA" id="ARBA00022603"/>
    </source>
</evidence>
<dbReference type="GO" id="GO:0032259">
    <property type="term" value="P:methylation"/>
    <property type="evidence" value="ECO:0007669"/>
    <property type="project" value="UniProtKB-KW"/>
</dbReference>
<evidence type="ECO:0000313" key="5">
    <source>
        <dbReference type="EMBL" id="PWO01004.1"/>
    </source>
</evidence>
<feature type="compositionally biased region" description="Low complexity" evidence="3">
    <location>
        <begin position="25"/>
        <end position="36"/>
    </location>
</feature>
<dbReference type="AlphaFoldDB" id="A0A316ZL11"/>
<dbReference type="InterPro" id="IPR050602">
    <property type="entry name" value="Malonyl-ACP_OMT"/>
</dbReference>
<dbReference type="SUPFAM" id="SSF53335">
    <property type="entry name" value="S-adenosyl-L-methionine-dependent methyltransferases"/>
    <property type="match status" value="1"/>
</dbReference>
<gene>
    <name evidence="5" type="ORF">FA09DRAFT_327711</name>
</gene>
<feature type="domain" description="Methyltransferase type 11" evidence="4">
    <location>
        <begin position="118"/>
        <end position="214"/>
    </location>
</feature>
<evidence type="ECO:0000256" key="2">
    <source>
        <dbReference type="ARBA" id="ARBA00022679"/>
    </source>
</evidence>
<dbReference type="InterPro" id="IPR013216">
    <property type="entry name" value="Methyltransf_11"/>
</dbReference>
<keyword evidence="2 5" id="KW-0808">Transferase</keyword>
<organism evidence="5 6">
    <name type="scientific">Tilletiopsis washingtonensis</name>
    <dbReference type="NCBI Taxonomy" id="58919"/>
    <lineage>
        <taxon>Eukaryota</taxon>
        <taxon>Fungi</taxon>
        <taxon>Dikarya</taxon>
        <taxon>Basidiomycota</taxon>
        <taxon>Ustilaginomycotina</taxon>
        <taxon>Exobasidiomycetes</taxon>
        <taxon>Entylomatales</taxon>
        <taxon>Entylomatales incertae sedis</taxon>
        <taxon>Tilletiopsis</taxon>
    </lineage>
</organism>
<name>A0A316ZL11_9BASI</name>
<dbReference type="Gene3D" id="3.40.50.150">
    <property type="entry name" value="Vaccinia Virus protein VP39"/>
    <property type="match status" value="1"/>
</dbReference>
<dbReference type="GO" id="GO:0005739">
    <property type="term" value="C:mitochondrion"/>
    <property type="evidence" value="ECO:0007669"/>
    <property type="project" value="TreeGrafter"/>
</dbReference>
<dbReference type="STRING" id="58919.A0A316ZL11"/>
<dbReference type="OrthoDB" id="16816at2759"/>
<dbReference type="CDD" id="cd02440">
    <property type="entry name" value="AdoMet_MTases"/>
    <property type="match status" value="1"/>
</dbReference>
<dbReference type="PANTHER" id="PTHR13090:SF1">
    <property type="entry name" value="ARGININE-HYDROXYLASE NDUFAF5, MITOCHONDRIAL"/>
    <property type="match status" value="1"/>
</dbReference>
<keyword evidence="1 5" id="KW-0489">Methyltransferase</keyword>
<keyword evidence="6" id="KW-1185">Reference proteome</keyword>
<feature type="compositionally biased region" description="Pro residues" evidence="3">
    <location>
        <begin position="37"/>
        <end position="50"/>
    </location>
</feature>
<dbReference type="Pfam" id="PF08241">
    <property type="entry name" value="Methyltransf_11"/>
    <property type="match status" value="1"/>
</dbReference>
<dbReference type="PANTHER" id="PTHR13090">
    <property type="entry name" value="ARGININE-HYDROXYLASE NDUFAF5, MITOCHONDRIAL"/>
    <property type="match status" value="1"/>
</dbReference>
<proteinExistence type="predicted"/>
<dbReference type="GeneID" id="37269040"/>
<evidence type="ECO:0000259" key="4">
    <source>
        <dbReference type="Pfam" id="PF08241"/>
    </source>
</evidence>
<dbReference type="InterPro" id="IPR029063">
    <property type="entry name" value="SAM-dependent_MTases_sf"/>
</dbReference>
<dbReference type="GO" id="GO:0008757">
    <property type="term" value="F:S-adenosylmethionine-dependent methyltransferase activity"/>
    <property type="evidence" value="ECO:0007669"/>
    <property type="project" value="InterPro"/>
</dbReference>